<organism evidence="1 2">
    <name type="scientific">Brasilonema sennae CENA114</name>
    <dbReference type="NCBI Taxonomy" id="415709"/>
    <lineage>
        <taxon>Bacteria</taxon>
        <taxon>Bacillati</taxon>
        <taxon>Cyanobacteriota</taxon>
        <taxon>Cyanophyceae</taxon>
        <taxon>Nostocales</taxon>
        <taxon>Scytonemataceae</taxon>
        <taxon>Brasilonema</taxon>
        <taxon>Bromeliae group (in: Brasilonema)</taxon>
    </lineage>
</organism>
<reference evidence="1 2" key="1">
    <citation type="submission" date="2018-06" db="EMBL/GenBank/DDBJ databases">
        <title>Comparative genomics of Brasilonema spp. strains.</title>
        <authorList>
            <person name="Alvarenga D.O."/>
            <person name="Fiore M.F."/>
            <person name="Varani A.M."/>
        </authorList>
    </citation>
    <scope>NUCLEOTIDE SEQUENCE [LARGE SCALE GENOMIC DNA]</scope>
    <source>
        <strain evidence="1 2">CENA114</strain>
    </source>
</reference>
<sequence length="76" mass="8392">MVNITLQGVENQTAGLNSQDDVIKSLKIVVVIKSTVLVYLQVEIDTARACWRNQESPGVSQICKFILFCSAHRSAL</sequence>
<protein>
    <submittedName>
        <fullName evidence="1">Uncharacterized protein</fullName>
    </submittedName>
</protein>
<name>A0A856MFQ9_9CYAN</name>
<proteinExistence type="predicted"/>
<evidence type="ECO:0000313" key="2">
    <source>
        <dbReference type="Proteomes" id="UP000503129"/>
    </source>
</evidence>
<keyword evidence="2" id="KW-1185">Reference proteome</keyword>
<dbReference type="EMBL" id="CP030118">
    <property type="protein sequence ID" value="QDL09114.1"/>
    <property type="molecule type" value="Genomic_DNA"/>
</dbReference>
<gene>
    <name evidence="1" type="ORF">DP114_15490</name>
</gene>
<evidence type="ECO:0000313" key="1">
    <source>
        <dbReference type="EMBL" id="QDL09114.1"/>
    </source>
</evidence>
<dbReference type="AlphaFoldDB" id="A0A856MFQ9"/>
<accession>A0A856MFQ9</accession>
<dbReference type="KEGG" id="bsen:DP114_15490"/>
<dbReference type="Proteomes" id="UP000503129">
    <property type="component" value="Chromosome"/>
</dbReference>